<reference evidence="1 2" key="1">
    <citation type="submission" date="2019-05" db="EMBL/GenBank/DDBJ databases">
        <title>Draft Whole-Genome sequence of the green sulfur bacterium Chlorobaculum thiosulfatiphilum DSM 249.</title>
        <authorList>
            <person name="Meyer T.E."/>
            <person name="Kyndt J.A."/>
        </authorList>
    </citation>
    <scope>NUCLEOTIDE SEQUENCE [LARGE SCALE GENOMIC DNA]</scope>
    <source>
        <strain evidence="1 2">DSM 249</strain>
    </source>
</reference>
<protein>
    <recommendedName>
        <fullName evidence="3">Type II toxin-antitoxin system RelE/ParE family toxin</fullName>
    </recommendedName>
</protein>
<gene>
    <name evidence="1" type="ORF">FGF66_11050</name>
</gene>
<evidence type="ECO:0000313" key="2">
    <source>
        <dbReference type="Proteomes" id="UP000308271"/>
    </source>
</evidence>
<name>A0A5C4S1H6_CHLTI</name>
<dbReference type="EMBL" id="VDCH01000032">
    <property type="protein sequence ID" value="TNJ37135.1"/>
    <property type="molecule type" value="Genomic_DNA"/>
</dbReference>
<dbReference type="Proteomes" id="UP000308271">
    <property type="component" value="Unassembled WGS sequence"/>
</dbReference>
<sequence>MHKDWKISTEFVTASRFKKFASNHPREFASCGANLERLLADLQSGIPLSVLAQNLSFFRSEREGLYRIGQTKVPGAKESRLYLYPDEAGMMIYLLNIGTKESQRDDIASARKTIREIRR</sequence>
<proteinExistence type="predicted"/>
<organism evidence="1 2">
    <name type="scientific">Chlorobaculum thiosulfatiphilum</name>
    <name type="common">Chlorobium limicola f.sp. thiosulfatophilum</name>
    <dbReference type="NCBI Taxonomy" id="115852"/>
    <lineage>
        <taxon>Bacteria</taxon>
        <taxon>Pseudomonadati</taxon>
        <taxon>Chlorobiota</taxon>
        <taxon>Chlorobiia</taxon>
        <taxon>Chlorobiales</taxon>
        <taxon>Chlorobiaceae</taxon>
        <taxon>Chlorobaculum</taxon>
    </lineage>
</organism>
<dbReference type="AlphaFoldDB" id="A0A5C4S1H6"/>
<evidence type="ECO:0008006" key="3">
    <source>
        <dbReference type="Google" id="ProtNLM"/>
    </source>
</evidence>
<evidence type="ECO:0000313" key="1">
    <source>
        <dbReference type="EMBL" id="TNJ37135.1"/>
    </source>
</evidence>
<accession>A0A5C4S1H6</accession>
<keyword evidence="2" id="KW-1185">Reference proteome</keyword>
<comment type="caution">
    <text evidence="1">The sequence shown here is derived from an EMBL/GenBank/DDBJ whole genome shotgun (WGS) entry which is preliminary data.</text>
</comment>